<evidence type="ECO:0000259" key="4">
    <source>
        <dbReference type="Pfam" id="PF01551"/>
    </source>
</evidence>
<keyword evidence="2" id="KW-0175">Coiled coil</keyword>
<feature type="domain" description="M23ase beta-sheet core" evidence="4">
    <location>
        <begin position="365"/>
        <end position="460"/>
    </location>
</feature>
<dbReference type="Gene3D" id="2.70.70.10">
    <property type="entry name" value="Glucose Permease (Domain IIA)"/>
    <property type="match status" value="1"/>
</dbReference>
<keyword evidence="6" id="KW-1185">Reference proteome</keyword>
<keyword evidence="3" id="KW-1133">Transmembrane helix</keyword>
<proteinExistence type="predicted"/>
<evidence type="ECO:0000313" key="6">
    <source>
        <dbReference type="Proteomes" id="UP000245124"/>
    </source>
</evidence>
<keyword evidence="3" id="KW-0472">Membrane</keyword>
<organism evidence="5 6">
    <name type="scientific">Nostoc commune NIES-4072</name>
    <dbReference type="NCBI Taxonomy" id="2005467"/>
    <lineage>
        <taxon>Bacteria</taxon>
        <taxon>Bacillati</taxon>
        <taxon>Cyanobacteriota</taxon>
        <taxon>Cyanophyceae</taxon>
        <taxon>Nostocales</taxon>
        <taxon>Nostocaceae</taxon>
        <taxon>Nostoc</taxon>
    </lineage>
</organism>
<dbReference type="InterPro" id="IPR050570">
    <property type="entry name" value="Cell_wall_metabolism_enzyme"/>
</dbReference>
<dbReference type="Proteomes" id="UP000245124">
    <property type="component" value="Unassembled WGS sequence"/>
</dbReference>
<dbReference type="SUPFAM" id="SSF51261">
    <property type="entry name" value="Duplicated hybrid motif"/>
    <property type="match status" value="1"/>
</dbReference>
<protein>
    <submittedName>
        <fullName evidence="5">Peptidase M23B</fullName>
    </submittedName>
</protein>
<feature type="transmembrane region" description="Helical" evidence="3">
    <location>
        <begin position="41"/>
        <end position="62"/>
    </location>
</feature>
<dbReference type="Pfam" id="PF01551">
    <property type="entry name" value="Peptidase_M23"/>
    <property type="match status" value="1"/>
</dbReference>
<dbReference type="PANTHER" id="PTHR21666:SF289">
    <property type="entry name" value="L-ALA--D-GLU ENDOPEPTIDASE"/>
    <property type="match status" value="1"/>
</dbReference>
<dbReference type="AlphaFoldDB" id="A0A2R5FG29"/>
<feature type="transmembrane region" description="Helical" evidence="3">
    <location>
        <begin position="74"/>
        <end position="97"/>
    </location>
</feature>
<keyword evidence="1" id="KW-0732">Signal</keyword>
<evidence type="ECO:0000313" key="5">
    <source>
        <dbReference type="EMBL" id="GBG17045.1"/>
    </source>
</evidence>
<keyword evidence="3" id="KW-0812">Transmembrane</keyword>
<comment type="caution">
    <text evidence="5">The sequence shown here is derived from an EMBL/GenBank/DDBJ whole genome shotgun (WGS) entry which is preliminary data.</text>
</comment>
<dbReference type="FunFam" id="2.70.70.10:FF:000006">
    <property type="entry name" value="M23 family peptidase"/>
    <property type="match status" value="1"/>
</dbReference>
<name>A0A2R5FG29_NOSCO</name>
<dbReference type="EMBL" id="BDUD01000001">
    <property type="protein sequence ID" value="GBG17045.1"/>
    <property type="molecule type" value="Genomic_DNA"/>
</dbReference>
<dbReference type="InterPro" id="IPR011055">
    <property type="entry name" value="Dup_hybrid_motif"/>
</dbReference>
<evidence type="ECO:0000256" key="2">
    <source>
        <dbReference type="SAM" id="Coils"/>
    </source>
</evidence>
<sequence>MSFKVTETLADFIQMNYLLNADIAGIFVLQLGRQFNHALEWVNQILGIILIVFESIVLVGLYAMRARFIRKKQIFGYLSIAFCCILWICLALIPAYATSTAPIDTLRQQQQEMNQQRQSVVNDRDRLTNLQQEAQKHLTGLKQNLQTTDSYIQESESRLQLATQRLQHLETDLAVAQRSYEERQIATVARLRYLQRSPASVGWAVLLESENISDFFSRRHQLKLVYQADEQILVKLNAQAKLINKQKTDVEQQKNEIALIREQLLAQKSDYQNQAESQSELVQRLNSDRLALEAAQNQLERESQNLEVLIQQKVAEARATEEAQAKTNSRTSVIIRGTGIMAYPSDASTSSPFGWRMHPILGYRRFHAGLDFAASYGSKIRAADSGRVIFAGWYGGYGRAVIIDHGNGLTTLYGHTSELYVSEGQAVERGQAIAAVGSTGFSTGPHLHFEVRHNGTPVDPANYL</sequence>
<dbReference type="Gene3D" id="6.10.250.3150">
    <property type="match status" value="1"/>
</dbReference>
<feature type="coiled-coil region" evidence="2">
    <location>
        <begin position="233"/>
        <end position="316"/>
    </location>
</feature>
<evidence type="ECO:0000256" key="1">
    <source>
        <dbReference type="ARBA" id="ARBA00022729"/>
    </source>
</evidence>
<evidence type="ECO:0000256" key="3">
    <source>
        <dbReference type="SAM" id="Phobius"/>
    </source>
</evidence>
<feature type="coiled-coil region" evidence="2">
    <location>
        <begin position="103"/>
        <end position="179"/>
    </location>
</feature>
<dbReference type="GO" id="GO:0004222">
    <property type="term" value="F:metalloendopeptidase activity"/>
    <property type="evidence" value="ECO:0007669"/>
    <property type="project" value="TreeGrafter"/>
</dbReference>
<dbReference type="PANTHER" id="PTHR21666">
    <property type="entry name" value="PEPTIDASE-RELATED"/>
    <property type="match status" value="1"/>
</dbReference>
<dbReference type="InterPro" id="IPR016047">
    <property type="entry name" value="M23ase_b-sheet_dom"/>
</dbReference>
<accession>A0A2R5FG29</accession>
<reference evidence="5 6" key="1">
    <citation type="submission" date="2017-06" db="EMBL/GenBank/DDBJ databases">
        <title>Genome sequencing of cyanobaciteial culture collection at National Institute for Environmental Studies (NIES).</title>
        <authorList>
            <person name="Hirose Y."/>
            <person name="Shimura Y."/>
            <person name="Fujisawa T."/>
            <person name="Nakamura Y."/>
            <person name="Kawachi M."/>
        </authorList>
    </citation>
    <scope>NUCLEOTIDE SEQUENCE [LARGE SCALE GENOMIC DNA]</scope>
    <source>
        <strain evidence="5 6">NIES-4072</strain>
    </source>
</reference>
<dbReference type="CDD" id="cd12797">
    <property type="entry name" value="M23_peptidase"/>
    <property type="match status" value="1"/>
</dbReference>
<gene>
    <name evidence="5" type="ORF">NIES4072_06940</name>
</gene>